<evidence type="ECO:0000256" key="8">
    <source>
        <dbReference type="ARBA" id="ARBA00023310"/>
    </source>
</evidence>
<evidence type="ECO:0000256" key="11">
    <source>
        <dbReference type="SAM" id="Coils"/>
    </source>
</evidence>
<evidence type="ECO:0000256" key="6">
    <source>
        <dbReference type="ARBA" id="ARBA00023136"/>
    </source>
</evidence>
<dbReference type="NCBIfam" id="TIGR01216">
    <property type="entry name" value="ATP_synt_epsi"/>
    <property type="match status" value="1"/>
</dbReference>
<dbReference type="RefSeq" id="WP_058352346.1">
    <property type="nucleotide sequence ID" value="NZ_CABMMD010000135.1"/>
</dbReference>
<organism evidence="14 15">
    <name type="scientific">Acetivibrio ethanolgignens</name>
    <dbReference type="NCBI Taxonomy" id="290052"/>
    <lineage>
        <taxon>Bacteria</taxon>
        <taxon>Bacillati</taxon>
        <taxon>Bacillota</taxon>
        <taxon>Clostridia</taxon>
        <taxon>Eubacteriales</taxon>
        <taxon>Oscillospiraceae</taxon>
        <taxon>Acetivibrio</taxon>
    </lineage>
</organism>
<evidence type="ECO:0000259" key="13">
    <source>
        <dbReference type="Pfam" id="PF02823"/>
    </source>
</evidence>
<dbReference type="Pfam" id="PF02823">
    <property type="entry name" value="ATP-synt_DE_N"/>
    <property type="match status" value="1"/>
</dbReference>
<comment type="function">
    <text evidence="9">Produces ATP from ADP in the presence of a proton gradient across the membrane.</text>
</comment>
<dbReference type="Proteomes" id="UP000054874">
    <property type="component" value="Unassembled WGS sequence"/>
</dbReference>
<evidence type="ECO:0000256" key="2">
    <source>
        <dbReference type="ARBA" id="ARBA00005712"/>
    </source>
</evidence>
<dbReference type="GO" id="GO:0046933">
    <property type="term" value="F:proton-transporting ATP synthase activity, rotational mechanism"/>
    <property type="evidence" value="ECO:0007669"/>
    <property type="project" value="UniProtKB-UniRule"/>
</dbReference>
<dbReference type="InterPro" id="IPR036771">
    <property type="entry name" value="ATPsynth_dsu/esu_N"/>
</dbReference>
<keyword evidence="9" id="KW-0375">Hydrogen ion transport</keyword>
<dbReference type="EMBL" id="LNAM01000135">
    <property type="protein sequence ID" value="KSV59447.1"/>
    <property type="molecule type" value="Genomic_DNA"/>
</dbReference>
<name>A0A0V8QFW2_9FIRM</name>
<dbReference type="Gene3D" id="1.20.5.440">
    <property type="entry name" value="ATP synthase delta/epsilon subunit, C-terminal domain"/>
    <property type="match status" value="1"/>
</dbReference>
<accession>A0A0V8QFW2</accession>
<protein>
    <recommendedName>
        <fullName evidence="9">ATP synthase epsilon chain</fullName>
    </recommendedName>
    <alternativeName>
        <fullName evidence="9">ATP synthase F1 sector epsilon subunit</fullName>
    </alternativeName>
    <alternativeName>
        <fullName evidence="9">F-ATPase epsilon subunit</fullName>
    </alternativeName>
</protein>
<evidence type="ECO:0000256" key="5">
    <source>
        <dbReference type="ARBA" id="ARBA00023065"/>
    </source>
</evidence>
<comment type="caution">
    <text evidence="14">The sequence shown here is derived from an EMBL/GenBank/DDBJ whole genome shotgun (WGS) entry which is preliminary data.</text>
</comment>
<dbReference type="InterPro" id="IPR036794">
    <property type="entry name" value="ATP_F1_dsu/esu_C_sf"/>
</dbReference>
<proteinExistence type="inferred from homology"/>
<evidence type="ECO:0000256" key="7">
    <source>
        <dbReference type="ARBA" id="ARBA00023196"/>
    </source>
</evidence>
<dbReference type="CDD" id="cd12152">
    <property type="entry name" value="F1-ATPase_delta"/>
    <property type="match status" value="1"/>
</dbReference>
<evidence type="ECO:0000259" key="12">
    <source>
        <dbReference type="Pfam" id="PF00401"/>
    </source>
</evidence>
<keyword evidence="5 9" id="KW-0406">Ion transport</keyword>
<comment type="subunit">
    <text evidence="9 10">F-type ATPases have 2 components, CF(1) - the catalytic core - and CF(0) - the membrane proton channel. CF(1) has five subunits: alpha(3), beta(3), gamma(1), delta(1), epsilon(1). CF(0) has three main subunits: a, b and c.</text>
</comment>
<comment type="subcellular location">
    <subcellularLocation>
        <location evidence="1 9">Cell membrane</location>
        <topology evidence="1 9">Peripheral membrane protein</topology>
    </subcellularLocation>
</comment>
<evidence type="ECO:0000313" key="15">
    <source>
        <dbReference type="Proteomes" id="UP000054874"/>
    </source>
</evidence>
<evidence type="ECO:0000256" key="1">
    <source>
        <dbReference type="ARBA" id="ARBA00004202"/>
    </source>
</evidence>
<dbReference type="SUPFAM" id="SSF51344">
    <property type="entry name" value="Epsilon subunit of F1F0-ATP synthase N-terminal domain"/>
    <property type="match status" value="1"/>
</dbReference>
<sequence length="137" mass="15112">MADKLFQVQVICPERVFFTGEADMLELKTTEGDIGILAGHIPLTAVIAPGVMRIMNGGEVKEAALHEGFVEILGDRVIVLAEACEWPEEIDVNRANEAKIRAERRLKGAEGEIDEVRAELALRKSLVRIDLGQKYGK</sequence>
<dbReference type="GO" id="GO:0005524">
    <property type="term" value="F:ATP binding"/>
    <property type="evidence" value="ECO:0007669"/>
    <property type="project" value="UniProtKB-UniRule"/>
</dbReference>
<dbReference type="Gene3D" id="2.60.15.10">
    <property type="entry name" value="F0F1 ATP synthase delta/epsilon subunit, N-terminal"/>
    <property type="match status" value="1"/>
</dbReference>
<keyword evidence="7 9" id="KW-0139">CF(1)</keyword>
<dbReference type="AlphaFoldDB" id="A0A0V8QFW2"/>
<reference evidence="14 15" key="1">
    <citation type="submission" date="2015-11" db="EMBL/GenBank/DDBJ databases">
        <title>Butyribacter intestini gen. nov., sp. nov., a butyric acid-producing bacterium of the family Lachnospiraceae isolated from the human faeces.</title>
        <authorList>
            <person name="Zou Y."/>
            <person name="Xue W."/>
            <person name="Luo G."/>
            <person name="Lv M."/>
        </authorList>
    </citation>
    <scope>NUCLEOTIDE SEQUENCE [LARGE SCALE GENOMIC DNA]</scope>
    <source>
        <strain evidence="14 15">ACET-33324</strain>
    </source>
</reference>
<evidence type="ECO:0000256" key="9">
    <source>
        <dbReference type="HAMAP-Rule" id="MF_00530"/>
    </source>
</evidence>
<dbReference type="InterPro" id="IPR020547">
    <property type="entry name" value="ATP_synth_F1_esu_C"/>
</dbReference>
<dbReference type="OrthoDB" id="9804110at2"/>
<keyword evidence="11" id="KW-0175">Coiled coil</keyword>
<dbReference type="HAMAP" id="MF_00530">
    <property type="entry name" value="ATP_synth_epsil_bac"/>
    <property type="match status" value="1"/>
</dbReference>
<evidence type="ECO:0000256" key="10">
    <source>
        <dbReference type="RuleBase" id="RU003656"/>
    </source>
</evidence>
<dbReference type="InterPro" id="IPR020546">
    <property type="entry name" value="ATP_synth_F1_dsu/esu_N"/>
</dbReference>
<dbReference type="PANTHER" id="PTHR13822">
    <property type="entry name" value="ATP SYNTHASE DELTA/EPSILON CHAIN"/>
    <property type="match status" value="1"/>
</dbReference>
<keyword evidence="3 9" id="KW-0813">Transport</keyword>
<keyword evidence="6 9" id="KW-0472">Membrane</keyword>
<feature type="coiled-coil region" evidence="11">
    <location>
        <begin position="92"/>
        <end position="119"/>
    </location>
</feature>
<dbReference type="GO" id="GO:0005886">
    <property type="term" value="C:plasma membrane"/>
    <property type="evidence" value="ECO:0007669"/>
    <property type="project" value="UniProtKB-SubCell"/>
</dbReference>
<dbReference type="GO" id="GO:0045259">
    <property type="term" value="C:proton-transporting ATP synthase complex"/>
    <property type="evidence" value="ECO:0007669"/>
    <property type="project" value="UniProtKB-KW"/>
</dbReference>
<dbReference type="PANTHER" id="PTHR13822:SF10">
    <property type="entry name" value="ATP SYNTHASE EPSILON CHAIN, CHLOROPLASTIC"/>
    <property type="match status" value="1"/>
</dbReference>
<dbReference type="SUPFAM" id="SSF46604">
    <property type="entry name" value="Epsilon subunit of F1F0-ATP synthase C-terminal domain"/>
    <property type="match status" value="1"/>
</dbReference>
<evidence type="ECO:0000313" key="14">
    <source>
        <dbReference type="EMBL" id="KSV59447.1"/>
    </source>
</evidence>
<keyword evidence="8 9" id="KW-0066">ATP synthesis</keyword>
<feature type="domain" description="ATP synthase epsilon subunit C-terminal" evidence="12">
    <location>
        <begin position="88"/>
        <end position="130"/>
    </location>
</feature>
<dbReference type="InterPro" id="IPR001469">
    <property type="entry name" value="ATP_synth_F1_dsu/esu"/>
</dbReference>
<comment type="similarity">
    <text evidence="2 9 10">Belongs to the ATPase epsilon chain family.</text>
</comment>
<keyword evidence="15" id="KW-1185">Reference proteome</keyword>
<dbReference type="STRING" id="290052.ASU35_08965"/>
<evidence type="ECO:0000256" key="3">
    <source>
        <dbReference type="ARBA" id="ARBA00022448"/>
    </source>
</evidence>
<gene>
    <name evidence="9" type="primary">atpC</name>
    <name evidence="14" type="ORF">ASU35_08965</name>
</gene>
<feature type="domain" description="ATP synthase F1 complex delta/epsilon subunit N-terminal" evidence="13">
    <location>
        <begin position="6"/>
        <end position="83"/>
    </location>
</feature>
<keyword evidence="4 9" id="KW-1003">Cell membrane</keyword>
<dbReference type="Pfam" id="PF00401">
    <property type="entry name" value="ATP-synt_DE"/>
    <property type="match status" value="1"/>
</dbReference>
<evidence type="ECO:0000256" key="4">
    <source>
        <dbReference type="ARBA" id="ARBA00022475"/>
    </source>
</evidence>